<evidence type="ECO:0000256" key="1">
    <source>
        <dbReference type="ARBA" id="ARBA00004123"/>
    </source>
</evidence>
<dbReference type="Pfam" id="PF15459">
    <property type="entry name" value="RRP14"/>
    <property type="match status" value="1"/>
</dbReference>
<dbReference type="PANTHER" id="PTHR14369">
    <property type="entry name" value="SURFEIT LOCUS PROTEIN 6"/>
    <property type="match status" value="1"/>
</dbReference>
<evidence type="ECO:0000256" key="3">
    <source>
        <dbReference type="ARBA" id="ARBA00023242"/>
    </source>
</evidence>
<dbReference type="InterPro" id="IPR029188">
    <property type="entry name" value="Rrp14_N"/>
</dbReference>
<comment type="similarity">
    <text evidence="2">Belongs to the SURF6 family.</text>
</comment>
<protein>
    <submittedName>
        <fullName evidence="7">Ribosomal RNA-processing protein 14</fullName>
    </submittedName>
</protein>
<proteinExistence type="inferred from homology"/>
<dbReference type="GO" id="GO:0005730">
    <property type="term" value="C:nucleolus"/>
    <property type="evidence" value="ECO:0007669"/>
    <property type="project" value="TreeGrafter"/>
</dbReference>
<evidence type="ECO:0000313" key="8">
    <source>
        <dbReference type="Proteomes" id="UP000837801"/>
    </source>
</evidence>
<name>A0A9P0QV86_9ASCO</name>
<dbReference type="Proteomes" id="UP000837801">
    <property type="component" value="Unassembled WGS sequence"/>
</dbReference>
<evidence type="ECO:0000256" key="4">
    <source>
        <dbReference type="SAM" id="MobiDB-lite"/>
    </source>
</evidence>
<dbReference type="GO" id="GO:0003723">
    <property type="term" value="F:RNA binding"/>
    <property type="evidence" value="ECO:0007669"/>
    <property type="project" value="TreeGrafter"/>
</dbReference>
<keyword evidence="3" id="KW-0539">Nucleus</keyword>
<feature type="compositionally biased region" description="Low complexity" evidence="4">
    <location>
        <begin position="160"/>
        <end position="170"/>
    </location>
</feature>
<feature type="domain" description="Ribosomal RNA-processing protein 14 N-terminal" evidence="6">
    <location>
        <begin position="8"/>
        <end position="57"/>
    </location>
</feature>
<dbReference type="InterPro" id="IPR007019">
    <property type="entry name" value="SURF6"/>
</dbReference>
<comment type="subcellular location">
    <subcellularLocation>
        <location evidence="1">Nucleus</location>
    </subcellularLocation>
</comment>
<dbReference type="EMBL" id="CAKXYY010000023">
    <property type="protein sequence ID" value="CAH2355263.1"/>
    <property type="molecule type" value="Genomic_DNA"/>
</dbReference>
<evidence type="ECO:0000259" key="5">
    <source>
        <dbReference type="Pfam" id="PF04935"/>
    </source>
</evidence>
<feature type="compositionally biased region" description="Polar residues" evidence="4">
    <location>
        <begin position="90"/>
        <end position="100"/>
    </location>
</feature>
<evidence type="ECO:0000259" key="6">
    <source>
        <dbReference type="Pfam" id="PF15459"/>
    </source>
</evidence>
<comment type="caution">
    <text evidence="7">The sequence shown here is derived from an EMBL/GenBank/DDBJ whole genome shotgun (WGS) entry which is preliminary data.</text>
</comment>
<reference evidence="7" key="1">
    <citation type="submission" date="2022-03" db="EMBL/GenBank/DDBJ databases">
        <authorList>
            <person name="Legras J.-L."/>
            <person name="Devillers H."/>
            <person name="Grondin C."/>
        </authorList>
    </citation>
    <scope>NUCLEOTIDE SEQUENCE</scope>
    <source>
        <strain evidence="7">CLIB 1423</strain>
    </source>
</reference>
<dbReference type="GO" id="GO:0042273">
    <property type="term" value="P:ribosomal large subunit biogenesis"/>
    <property type="evidence" value="ECO:0007669"/>
    <property type="project" value="TreeGrafter"/>
</dbReference>
<feature type="compositionally biased region" description="Basic and acidic residues" evidence="4">
    <location>
        <begin position="45"/>
        <end position="61"/>
    </location>
</feature>
<keyword evidence="8" id="KW-1185">Reference proteome</keyword>
<dbReference type="AlphaFoldDB" id="A0A9P0QV86"/>
<dbReference type="GO" id="GO:0042274">
    <property type="term" value="P:ribosomal small subunit biogenesis"/>
    <property type="evidence" value="ECO:0007669"/>
    <property type="project" value="TreeGrafter"/>
</dbReference>
<feature type="compositionally biased region" description="Basic and acidic residues" evidence="4">
    <location>
        <begin position="402"/>
        <end position="412"/>
    </location>
</feature>
<feature type="compositionally biased region" description="Basic residues" evidence="4">
    <location>
        <begin position="413"/>
        <end position="426"/>
    </location>
</feature>
<feature type="compositionally biased region" description="Acidic residues" evidence="4">
    <location>
        <begin position="251"/>
        <end position="272"/>
    </location>
</feature>
<evidence type="ECO:0000256" key="2">
    <source>
        <dbReference type="ARBA" id="ARBA00005904"/>
    </source>
</evidence>
<sequence length="455" mass="51315">MSKSLEERLQTHSSAFNGLLSLIPAKYYYDDATQDQWQQQKKSKKEIQDNKRAKLDPSSKDEADDYTNSHASAKDVMSNKAKNAKRVNLPTANKFQQQKAAVSEAQGAVVEDGEEDVEIPDMDVSDGSDSEKNESDDNLMPEKTSLIFDDEGNEVDAKADAVASSGAASSETQKQKKSKVSPEEQKKRQENLAKLRAKLSDKINNMKEKRKAPGSKSSGVVPKSREQILADRKKKEELKRLEKLKRKSEAIEDDESSEDEDDEDEVDQDQDESSSVPSDVLFGNIVFGDGSRVTSDLTKLRATADKRKLKGPANNDLKAHLKKLEAKKARLLELTPEEQTKQKDKDQWNRVMAQAEGIKVKDDEKLLRKALKRKEKQKLKSEIEWRERKQVVKDTVAARAKRREENLKSRRENKGKKSKNQPKLKKFTGSVNKSAPKKKRAGFEGSAKSQKKNSK</sequence>
<gene>
    <name evidence="7" type="ORF">CLIB1423_23S01486</name>
</gene>
<feature type="compositionally biased region" description="Acidic residues" evidence="4">
    <location>
        <begin position="111"/>
        <end position="128"/>
    </location>
</feature>
<feature type="compositionally biased region" description="Basic and acidic residues" evidence="4">
    <location>
        <begin position="180"/>
        <end position="207"/>
    </location>
</feature>
<feature type="compositionally biased region" description="Basic and acidic residues" evidence="4">
    <location>
        <begin position="223"/>
        <end position="241"/>
    </location>
</feature>
<dbReference type="GO" id="GO:0003677">
    <property type="term" value="F:DNA binding"/>
    <property type="evidence" value="ECO:0007669"/>
    <property type="project" value="TreeGrafter"/>
</dbReference>
<dbReference type="InterPro" id="IPR029190">
    <property type="entry name" value="Rrp14/SURF6_C"/>
</dbReference>
<accession>A0A9P0QV86</accession>
<evidence type="ECO:0000313" key="7">
    <source>
        <dbReference type="EMBL" id="CAH2355263.1"/>
    </source>
</evidence>
<feature type="region of interest" description="Disordered" evidence="4">
    <location>
        <begin position="34"/>
        <end position="281"/>
    </location>
</feature>
<dbReference type="Pfam" id="PF04935">
    <property type="entry name" value="SURF6"/>
    <property type="match status" value="1"/>
</dbReference>
<dbReference type="PANTHER" id="PTHR14369:SF0">
    <property type="entry name" value="SURFEIT LOCUS PROTEIN 6"/>
    <property type="match status" value="1"/>
</dbReference>
<feature type="domain" description="Ribosomal RNA-processing protein 14/surfeit locus protein 6 C-terminal" evidence="5">
    <location>
        <begin position="226"/>
        <end position="419"/>
    </location>
</feature>
<organism evidence="7 8">
    <name type="scientific">[Candida] railenensis</name>
    <dbReference type="NCBI Taxonomy" id="45579"/>
    <lineage>
        <taxon>Eukaryota</taxon>
        <taxon>Fungi</taxon>
        <taxon>Dikarya</taxon>
        <taxon>Ascomycota</taxon>
        <taxon>Saccharomycotina</taxon>
        <taxon>Pichiomycetes</taxon>
        <taxon>Debaryomycetaceae</taxon>
        <taxon>Kurtzmaniella</taxon>
    </lineage>
</organism>
<feature type="region of interest" description="Disordered" evidence="4">
    <location>
        <begin position="395"/>
        <end position="455"/>
    </location>
</feature>
<dbReference type="OrthoDB" id="444809at2759"/>